<accession>A0A317QP64</accession>
<gene>
    <name evidence="2" type="ORF">JD79_03944</name>
</gene>
<dbReference type="AlphaFoldDB" id="A0A317QP64"/>
<evidence type="ECO:0000256" key="1">
    <source>
        <dbReference type="SAM" id="MobiDB-lite"/>
    </source>
</evidence>
<proteinExistence type="predicted"/>
<reference evidence="3" key="1">
    <citation type="submission" date="2018-05" db="EMBL/GenBank/DDBJ databases">
        <authorList>
            <person name="Klenk H.-P."/>
            <person name="Huntemann M."/>
            <person name="Clum A."/>
            <person name="Pillay M."/>
            <person name="Palaniappan K."/>
            <person name="Varghese N."/>
            <person name="Mikhailova N."/>
            <person name="Stamatis D."/>
            <person name="Reddy T."/>
            <person name="Daum C."/>
            <person name="Shapiro N."/>
            <person name="Ivanova N."/>
            <person name="Kyrpides N."/>
            <person name="Woyke T."/>
        </authorList>
    </citation>
    <scope>NUCLEOTIDE SEQUENCE [LARGE SCALE GENOMIC DNA]</scope>
    <source>
        <strain evidence="3">DSM 45417</strain>
    </source>
</reference>
<protein>
    <submittedName>
        <fullName evidence="2">Uncharacterized protein</fullName>
    </submittedName>
</protein>
<organism evidence="2 3">
    <name type="scientific">Geodermatophilus normandii</name>
    <dbReference type="NCBI Taxonomy" id="1137989"/>
    <lineage>
        <taxon>Bacteria</taxon>
        <taxon>Bacillati</taxon>
        <taxon>Actinomycetota</taxon>
        <taxon>Actinomycetes</taxon>
        <taxon>Geodermatophilales</taxon>
        <taxon>Geodermatophilaceae</taxon>
        <taxon>Geodermatophilus</taxon>
    </lineage>
</organism>
<evidence type="ECO:0000313" key="2">
    <source>
        <dbReference type="EMBL" id="PWW24754.1"/>
    </source>
</evidence>
<dbReference type="Proteomes" id="UP000246661">
    <property type="component" value="Unassembled WGS sequence"/>
</dbReference>
<comment type="caution">
    <text evidence="2">The sequence shown here is derived from an EMBL/GenBank/DDBJ whole genome shotgun (WGS) entry which is preliminary data.</text>
</comment>
<keyword evidence="3" id="KW-1185">Reference proteome</keyword>
<feature type="region of interest" description="Disordered" evidence="1">
    <location>
        <begin position="78"/>
        <end position="104"/>
    </location>
</feature>
<name>A0A317QP64_9ACTN</name>
<sequence>MPAGVGAAGHLADLAVEVLQLGLLLRGGPVGLVGGGLLQGQDLAGLVDLLADDLEPVTGLGGELGGLLGGGGLLRVGGRRAGQEGHRQRGGGAGDRDAAETAGP</sequence>
<evidence type="ECO:0000313" key="3">
    <source>
        <dbReference type="Proteomes" id="UP000246661"/>
    </source>
</evidence>
<dbReference type="EMBL" id="QGTX01000001">
    <property type="protein sequence ID" value="PWW24754.1"/>
    <property type="molecule type" value="Genomic_DNA"/>
</dbReference>
<feature type="compositionally biased region" description="Basic and acidic residues" evidence="1">
    <location>
        <begin position="94"/>
        <end position="104"/>
    </location>
</feature>